<feature type="non-terminal residue" evidence="2">
    <location>
        <position position="104"/>
    </location>
</feature>
<feature type="region of interest" description="Disordered" evidence="1">
    <location>
        <begin position="1"/>
        <end position="24"/>
    </location>
</feature>
<reference evidence="2" key="1">
    <citation type="submission" date="2015-12" db="EMBL/GenBank/DDBJ databases">
        <title>De novo transcriptome assembly of four potential Pierce s Disease insect vectors from Arizona vineyards.</title>
        <authorList>
            <person name="Tassone E.E."/>
        </authorList>
    </citation>
    <scope>NUCLEOTIDE SEQUENCE</scope>
</reference>
<proteinExistence type="predicted"/>
<gene>
    <name evidence="2" type="ORF">g.1317</name>
</gene>
<evidence type="ECO:0000313" key="2">
    <source>
        <dbReference type="EMBL" id="JAS35554.1"/>
    </source>
</evidence>
<sequence length="104" mass="11202">VPPAVSQTETLRQGSENAGDDIISERVDISNQSEFNSIVSENSINSLNTCQSVVTTNIVNYTDQETQVDIAICECNNNSNAVKPETIGGIIPDNFNINKNEGVT</sequence>
<protein>
    <submittedName>
        <fullName evidence="2">Uncharacterized protein</fullName>
    </submittedName>
</protein>
<organism evidence="2">
    <name type="scientific">Clastoptera arizonana</name>
    <name type="common">Arizona spittle bug</name>
    <dbReference type="NCBI Taxonomy" id="38151"/>
    <lineage>
        <taxon>Eukaryota</taxon>
        <taxon>Metazoa</taxon>
        <taxon>Ecdysozoa</taxon>
        <taxon>Arthropoda</taxon>
        <taxon>Hexapoda</taxon>
        <taxon>Insecta</taxon>
        <taxon>Pterygota</taxon>
        <taxon>Neoptera</taxon>
        <taxon>Paraneoptera</taxon>
        <taxon>Hemiptera</taxon>
        <taxon>Auchenorrhyncha</taxon>
        <taxon>Cercopoidea</taxon>
        <taxon>Clastopteridae</taxon>
        <taxon>Clastoptera</taxon>
    </lineage>
</organism>
<accession>A0A1B6ECF9</accession>
<dbReference type="AlphaFoldDB" id="A0A1B6ECF9"/>
<evidence type="ECO:0000256" key="1">
    <source>
        <dbReference type="SAM" id="MobiDB-lite"/>
    </source>
</evidence>
<dbReference type="EMBL" id="GEDC01001744">
    <property type="protein sequence ID" value="JAS35554.1"/>
    <property type="molecule type" value="Transcribed_RNA"/>
</dbReference>
<feature type="compositionally biased region" description="Polar residues" evidence="1">
    <location>
        <begin position="1"/>
        <end position="16"/>
    </location>
</feature>
<feature type="non-terminal residue" evidence="2">
    <location>
        <position position="1"/>
    </location>
</feature>
<name>A0A1B6ECF9_9HEMI</name>